<comment type="caution">
    <text evidence="4">The sequence shown here is derived from an EMBL/GenBank/DDBJ whole genome shotgun (WGS) entry which is preliminary data.</text>
</comment>
<accession>A0AA38RUC5</accession>
<keyword evidence="5" id="KW-1185">Reference proteome</keyword>
<dbReference type="PRINTS" id="PR00682">
    <property type="entry name" value="IPNSYNTHASE"/>
</dbReference>
<dbReference type="Gene3D" id="2.60.120.330">
    <property type="entry name" value="B-lactam Antibiotic, Isopenicillin N Synthase, Chain"/>
    <property type="match status" value="1"/>
</dbReference>
<keyword evidence="2" id="KW-0560">Oxidoreductase</keyword>
<keyword evidence="2" id="KW-0479">Metal-binding</keyword>
<feature type="domain" description="Fe2OG dioxygenase" evidence="3">
    <location>
        <begin position="184"/>
        <end position="302"/>
    </location>
</feature>
<gene>
    <name evidence="4" type="ORF">NKR19_g4068</name>
</gene>
<dbReference type="Pfam" id="PF14226">
    <property type="entry name" value="DIOX_N"/>
    <property type="match status" value="1"/>
</dbReference>
<evidence type="ECO:0000256" key="2">
    <source>
        <dbReference type="RuleBase" id="RU003682"/>
    </source>
</evidence>
<dbReference type="EMBL" id="JANBVN010000049">
    <property type="protein sequence ID" value="KAJ9156898.1"/>
    <property type="molecule type" value="Genomic_DNA"/>
</dbReference>
<organism evidence="4 5">
    <name type="scientific">Coniochaeta hoffmannii</name>
    <dbReference type="NCBI Taxonomy" id="91930"/>
    <lineage>
        <taxon>Eukaryota</taxon>
        <taxon>Fungi</taxon>
        <taxon>Dikarya</taxon>
        <taxon>Ascomycota</taxon>
        <taxon>Pezizomycotina</taxon>
        <taxon>Sordariomycetes</taxon>
        <taxon>Sordariomycetidae</taxon>
        <taxon>Coniochaetales</taxon>
        <taxon>Coniochaetaceae</taxon>
        <taxon>Coniochaeta</taxon>
    </lineage>
</organism>
<dbReference type="InterPro" id="IPR027443">
    <property type="entry name" value="IPNS-like_sf"/>
</dbReference>
<evidence type="ECO:0000256" key="1">
    <source>
        <dbReference type="ARBA" id="ARBA00008056"/>
    </source>
</evidence>
<keyword evidence="2" id="KW-0408">Iron</keyword>
<dbReference type="InterPro" id="IPR050231">
    <property type="entry name" value="Iron_ascorbate_oxido_reductase"/>
</dbReference>
<dbReference type="GO" id="GO:0046872">
    <property type="term" value="F:metal ion binding"/>
    <property type="evidence" value="ECO:0007669"/>
    <property type="project" value="UniProtKB-KW"/>
</dbReference>
<dbReference type="GO" id="GO:0044283">
    <property type="term" value="P:small molecule biosynthetic process"/>
    <property type="evidence" value="ECO:0007669"/>
    <property type="project" value="UniProtKB-ARBA"/>
</dbReference>
<sequence>MGSLANDLHRTVKTLDFGQFLNGDPTSQRQFCEEIVNALCSVGFVKLINHGISDEEVDEAFEWNRRFFALPLEAKGKAAHPAEANPHRGYSYVGQEKLSRVKDYEKGVPENSVALDIKESFDQGPVDDDLYPNRWPDEADLPCFRGFMESFYSSYQRVHMDLLRALAIGLHLPPGFLQDLCRHNTSEMRLNHYPAANAAALRGAGAAKRISEHTDFGTVTLLFQDAVGGLEVEDQTQPGHYFPVPAPHLTSGGPREMIINIGDCFQRWTGDRLRATSHRVVLPPEAGDWIDDRYSVAYFGKPNRSQSVGTLPEFVMPGEKPKYHSITAWEYMQKKLALTY</sequence>
<dbReference type="PROSITE" id="PS51471">
    <property type="entry name" value="FE2OG_OXY"/>
    <property type="match status" value="1"/>
</dbReference>
<dbReference type="Proteomes" id="UP001174691">
    <property type="component" value="Unassembled WGS sequence"/>
</dbReference>
<dbReference type="SUPFAM" id="SSF51197">
    <property type="entry name" value="Clavaminate synthase-like"/>
    <property type="match status" value="1"/>
</dbReference>
<dbReference type="InterPro" id="IPR026992">
    <property type="entry name" value="DIOX_N"/>
</dbReference>
<dbReference type="PANTHER" id="PTHR47990">
    <property type="entry name" value="2-OXOGLUTARATE (2OG) AND FE(II)-DEPENDENT OXYGENASE SUPERFAMILY PROTEIN-RELATED"/>
    <property type="match status" value="1"/>
</dbReference>
<dbReference type="GO" id="GO:0016491">
    <property type="term" value="F:oxidoreductase activity"/>
    <property type="evidence" value="ECO:0007669"/>
    <property type="project" value="UniProtKB-KW"/>
</dbReference>
<dbReference type="InterPro" id="IPR044861">
    <property type="entry name" value="IPNS-like_FE2OG_OXY"/>
</dbReference>
<evidence type="ECO:0000313" key="4">
    <source>
        <dbReference type="EMBL" id="KAJ9156898.1"/>
    </source>
</evidence>
<dbReference type="InterPro" id="IPR005123">
    <property type="entry name" value="Oxoglu/Fe-dep_dioxygenase_dom"/>
</dbReference>
<name>A0AA38RUC5_9PEZI</name>
<dbReference type="AlphaFoldDB" id="A0AA38RUC5"/>
<dbReference type="Pfam" id="PF03171">
    <property type="entry name" value="2OG-FeII_Oxy"/>
    <property type="match status" value="1"/>
</dbReference>
<comment type="similarity">
    <text evidence="1 2">Belongs to the iron/ascorbate-dependent oxidoreductase family.</text>
</comment>
<reference evidence="4" key="1">
    <citation type="submission" date="2022-07" db="EMBL/GenBank/DDBJ databases">
        <title>Fungi with potential for degradation of polypropylene.</title>
        <authorList>
            <person name="Gostincar C."/>
        </authorList>
    </citation>
    <scope>NUCLEOTIDE SEQUENCE</scope>
    <source>
        <strain evidence="4">EXF-13287</strain>
    </source>
</reference>
<proteinExistence type="inferred from homology"/>
<protein>
    <submittedName>
        <fullName evidence="4">Clavaminate synthase-like protein</fullName>
    </submittedName>
</protein>
<evidence type="ECO:0000259" key="3">
    <source>
        <dbReference type="PROSITE" id="PS51471"/>
    </source>
</evidence>
<evidence type="ECO:0000313" key="5">
    <source>
        <dbReference type="Proteomes" id="UP001174691"/>
    </source>
</evidence>